<dbReference type="GO" id="GO:0008270">
    <property type="term" value="F:zinc ion binding"/>
    <property type="evidence" value="ECO:0007669"/>
    <property type="project" value="UniProtKB-KW"/>
</dbReference>
<dbReference type="InterPro" id="IPR035896">
    <property type="entry name" value="AN1-like_Znf"/>
</dbReference>
<feature type="domain" description="A20-type" evidence="5">
    <location>
        <begin position="16"/>
        <end position="50"/>
    </location>
</feature>
<dbReference type="Pfam" id="PF01428">
    <property type="entry name" value="zf-AN1"/>
    <property type="match status" value="1"/>
</dbReference>
<dbReference type="SUPFAM" id="SSF57716">
    <property type="entry name" value="Glucocorticoid receptor-like (DNA-binding domain)"/>
    <property type="match status" value="1"/>
</dbReference>
<dbReference type="PANTHER" id="PTHR10634">
    <property type="entry name" value="AN1-TYPE ZINC FINGER PROTEIN"/>
    <property type="match status" value="1"/>
</dbReference>
<organism evidence="6 7">
    <name type="scientific">Ilex paraguariensis</name>
    <name type="common">yerba mate</name>
    <dbReference type="NCBI Taxonomy" id="185542"/>
    <lineage>
        <taxon>Eukaryota</taxon>
        <taxon>Viridiplantae</taxon>
        <taxon>Streptophyta</taxon>
        <taxon>Embryophyta</taxon>
        <taxon>Tracheophyta</taxon>
        <taxon>Spermatophyta</taxon>
        <taxon>Magnoliopsida</taxon>
        <taxon>eudicotyledons</taxon>
        <taxon>Gunneridae</taxon>
        <taxon>Pentapetalae</taxon>
        <taxon>asterids</taxon>
        <taxon>campanulids</taxon>
        <taxon>Aquifoliales</taxon>
        <taxon>Aquifoliaceae</taxon>
        <taxon>Ilex</taxon>
    </lineage>
</organism>
<comment type="caution">
    <text evidence="6">The sequence shown here is derived from an EMBL/GenBank/DDBJ whole genome shotgun (WGS) entry which is preliminary data.</text>
</comment>
<reference evidence="6 7" key="1">
    <citation type="submission" date="2024-02" db="EMBL/GenBank/DDBJ databases">
        <authorList>
            <person name="Vignale AGUSTIN F."/>
            <person name="Sosa J E."/>
            <person name="Modenutti C."/>
        </authorList>
    </citation>
    <scope>NUCLEOTIDE SEQUENCE [LARGE SCALE GENOMIC DNA]</scope>
</reference>
<evidence type="ECO:0000256" key="3">
    <source>
        <dbReference type="ARBA" id="ARBA00022771"/>
    </source>
</evidence>
<dbReference type="InterPro" id="IPR050652">
    <property type="entry name" value="AN1_A20_ZnFinger"/>
</dbReference>
<dbReference type="InterPro" id="IPR000058">
    <property type="entry name" value="Znf_AN1"/>
</dbReference>
<dbReference type="InterPro" id="IPR002653">
    <property type="entry name" value="Znf_A20"/>
</dbReference>
<gene>
    <name evidence="6" type="ORF">ILEXP_LOCUS2916</name>
</gene>
<protein>
    <recommendedName>
        <fullName evidence="5">A20-type domain-containing protein</fullName>
    </recommendedName>
</protein>
<dbReference type="SMART" id="SM00154">
    <property type="entry name" value="ZnF_AN1"/>
    <property type="match status" value="1"/>
</dbReference>
<keyword evidence="4" id="KW-0862">Zinc</keyword>
<dbReference type="SMART" id="SM00259">
    <property type="entry name" value="ZnF_A20"/>
    <property type="match status" value="1"/>
</dbReference>
<evidence type="ECO:0000259" key="5">
    <source>
        <dbReference type="PROSITE" id="PS51036"/>
    </source>
</evidence>
<comment type="function">
    <text evidence="1">May be involved in environmental stress response.</text>
</comment>
<name>A0ABC8QZ35_9AQUA</name>
<sequence>MGSEGNKISDDMEFQPSEPALCAKGCGFFGTAATMNLCSKCYRDLRNNEQQAASAMAAMGKLVIQNQNQSAVPDGINLQTTVGTSTSVAESLPCGKTFCGTHRYPEKHECSIDYKGLGKEAIAKANPLVKGDRVQRF</sequence>
<dbReference type="AlphaFoldDB" id="A0ABC8QZ35"/>
<dbReference type="Gene3D" id="4.10.1110.10">
    <property type="entry name" value="AN1-like Zinc finger"/>
    <property type="match status" value="1"/>
</dbReference>
<proteinExistence type="predicted"/>
<evidence type="ECO:0000256" key="4">
    <source>
        <dbReference type="ARBA" id="ARBA00022833"/>
    </source>
</evidence>
<dbReference type="Gene3D" id="1.20.5.4770">
    <property type="match status" value="1"/>
</dbReference>
<dbReference type="Pfam" id="PF01754">
    <property type="entry name" value="zf-A20"/>
    <property type="match status" value="1"/>
</dbReference>
<evidence type="ECO:0000256" key="2">
    <source>
        <dbReference type="ARBA" id="ARBA00022723"/>
    </source>
</evidence>
<accession>A0ABC8QZ35</accession>
<dbReference type="SUPFAM" id="SSF118310">
    <property type="entry name" value="AN1-like Zinc finger"/>
    <property type="match status" value="1"/>
</dbReference>
<dbReference type="PANTHER" id="PTHR10634:SF116">
    <property type="entry name" value="ZINC FINGER A20 AND AN1 DOMAIN-CONTAINING STRESS-ASSOCIATED PROTEIN 1"/>
    <property type="match status" value="1"/>
</dbReference>
<evidence type="ECO:0000313" key="6">
    <source>
        <dbReference type="EMBL" id="CAK9135954.1"/>
    </source>
</evidence>
<keyword evidence="7" id="KW-1185">Reference proteome</keyword>
<keyword evidence="2" id="KW-0479">Metal-binding</keyword>
<dbReference type="EMBL" id="CAUOFW020000726">
    <property type="protein sequence ID" value="CAK9135954.1"/>
    <property type="molecule type" value="Genomic_DNA"/>
</dbReference>
<dbReference type="PROSITE" id="PS51036">
    <property type="entry name" value="ZF_A20"/>
    <property type="match status" value="1"/>
</dbReference>
<evidence type="ECO:0000313" key="7">
    <source>
        <dbReference type="Proteomes" id="UP001642360"/>
    </source>
</evidence>
<evidence type="ECO:0000256" key="1">
    <source>
        <dbReference type="ARBA" id="ARBA00003732"/>
    </source>
</evidence>
<keyword evidence="3" id="KW-0863">Zinc-finger</keyword>
<dbReference type="Proteomes" id="UP001642360">
    <property type="component" value="Unassembled WGS sequence"/>
</dbReference>